<feature type="transmembrane region" description="Helical" evidence="1">
    <location>
        <begin position="664"/>
        <end position="683"/>
    </location>
</feature>
<proteinExistence type="predicted"/>
<dbReference type="InterPro" id="IPR002083">
    <property type="entry name" value="MATH/TRAF_dom"/>
</dbReference>
<dbReference type="SUPFAM" id="SSF49599">
    <property type="entry name" value="TRAF domain-like"/>
    <property type="match status" value="1"/>
</dbReference>
<gene>
    <name evidence="2" type="ORF">Cvel_22849</name>
</gene>
<dbReference type="InterPro" id="IPR008974">
    <property type="entry name" value="TRAF-like"/>
</dbReference>
<dbReference type="VEuPathDB" id="CryptoDB:Cvel_22849"/>
<dbReference type="AlphaFoldDB" id="A0A0G4GPU8"/>
<evidence type="ECO:0000313" key="2">
    <source>
        <dbReference type="EMBL" id="CEM32382.1"/>
    </source>
</evidence>
<evidence type="ECO:0000256" key="1">
    <source>
        <dbReference type="SAM" id="Phobius"/>
    </source>
</evidence>
<protein>
    <submittedName>
        <fullName evidence="2">Uncharacterized protein</fullName>
    </submittedName>
</protein>
<dbReference type="EMBL" id="CDMZ01001426">
    <property type="protein sequence ID" value="CEM32382.1"/>
    <property type="molecule type" value="Genomic_DNA"/>
</dbReference>
<dbReference type="CDD" id="cd00121">
    <property type="entry name" value="MATH"/>
    <property type="match status" value="1"/>
</dbReference>
<keyword evidence="1" id="KW-0472">Membrane</keyword>
<organism evidence="2">
    <name type="scientific">Chromera velia CCMP2878</name>
    <dbReference type="NCBI Taxonomy" id="1169474"/>
    <lineage>
        <taxon>Eukaryota</taxon>
        <taxon>Sar</taxon>
        <taxon>Alveolata</taxon>
        <taxon>Colpodellida</taxon>
        <taxon>Chromeraceae</taxon>
        <taxon>Chromera</taxon>
    </lineage>
</organism>
<keyword evidence="1" id="KW-0812">Transmembrane</keyword>
<name>A0A0G4GPU8_9ALVE</name>
<dbReference type="Gene3D" id="2.60.210.10">
    <property type="entry name" value="Apoptosis, Tumor Necrosis Factor Receptor Associated Protein 2, Chain A"/>
    <property type="match status" value="1"/>
</dbReference>
<keyword evidence="1" id="KW-1133">Transmembrane helix</keyword>
<reference evidence="2" key="1">
    <citation type="submission" date="2014-11" db="EMBL/GenBank/DDBJ databases">
        <authorList>
            <person name="Otto D Thomas"/>
            <person name="Naeem Raeece"/>
        </authorList>
    </citation>
    <scope>NUCLEOTIDE SEQUENCE</scope>
</reference>
<accession>A0A0G4GPU8</accession>
<sequence length="775" mass="88938">MSIQPPRTGAYAQLRTSPALEGAVYQWLQFNPVLPYMPQKLREELVVPDWYEGKTGDEDWLREVLLKQDKASALNVPAIRAFTEASEQEIRGPVLIGRASNSIHSQCSGKGDWHCSTSGLTAEKVISLLSFHEEKLNLRPTDPDSQSARLHLRTFATKPGASYELLQVNPVPSLQSSEKATVTEKLRNAVVVPEWFFGREVDPEWPLLMLLKQAGWNQPVSFSCYNVGTLRRDFRVYFDGGDTSSPVNVAATKAFRQWGDREPEIQVEELRGPVLVKRAPLSACNAQKLDPNLDDHSSTTDLIVTAEDVVFTLQHFQTRNAVTFAELWDSFFEFLKLPVALLMEEEREFLQRIVQGQDAIRERAFRFFQKEEDTDREILRIEVELLHNLISRLRNVKIRHRDQKDLQEKTKKVADLRVYKDELMKRSEDHPEEAKLRANIEFVLNDFPSNFASVPKGNFVRSLVKHSSWWLRLQRRRLPFRDLPVRVCVSRGGHVVFPSGTCQCVSVYLEVDTSSSLQGPASVCLCISRWTRRLPFRDLPVCVCVSRGGHVETLGDPKFKGADESGSEPAVWVELQLEIVNFLDDGLSIKKQAMHTFTPQEYSKGWPEMIFKNKLTREAGFLGPMDQLTVKAQVEVLSGSGAQSESETEEDRVWRHPWLWTEELAWVGIHVGAFSLGFVFVLSSRRRRKAERREAVAAALRKVRQGDKYGEVQERRQELKERKREEAMHAFLANRLTSLFSASRRKDGEKIKLRPTMKRVKKARRERKERRNADF</sequence>